<comment type="similarity">
    <text evidence="1 8">Belongs to the Nudix hydrolase family. NudC subfamily.</text>
</comment>
<dbReference type="InterPro" id="IPR000086">
    <property type="entry name" value="NUDIX_hydrolase_dom"/>
</dbReference>
<dbReference type="PANTHER" id="PTHR42904">
    <property type="entry name" value="NUDIX HYDROLASE, NUDC SUBFAMILY"/>
    <property type="match status" value="1"/>
</dbReference>
<dbReference type="Gene3D" id="3.90.79.10">
    <property type="entry name" value="Nucleoside Triphosphate Pyrophosphohydrolase"/>
    <property type="match status" value="1"/>
</dbReference>
<evidence type="ECO:0000256" key="8">
    <source>
        <dbReference type="HAMAP-Rule" id="MF_00297"/>
    </source>
</evidence>
<comment type="function">
    <text evidence="8">mRNA decapping enzyme that specifically removes the nicotinamide adenine dinucleotide (NAD) cap from a subset of mRNAs by hydrolyzing the diphosphate linkage to produce nicotinamide mononucleotide (NMN) and 5' monophosphate mRNA. The NAD-cap is present at the 5'-end of some mRNAs and stabilizes RNA against 5'-processing. Has preference for mRNAs with a 5'-end purine. Catalyzes the hydrolysis of a broad range of dinucleotide pyrophosphates.</text>
</comment>
<comment type="caution">
    <text evidence="8">Lacks conserved residue(s) required for the propagation of feature annotation.</text>
</comment>
<feature type="binding site" evidence="8">
    <location>
        <position position="114"/>
    </location>
    <ligand>
        <name>Zn(2+)</name>
        <dbReference type="ChEBI" id="CHEBI:29105"/>
    </ligand>
</feature>
<evidence type="ECO:0000256" key="2">
    <source>
        <dbReference type="ARBA" id="ARBA00022723"/>
    </source>
</evidence>
<dbReference type="InterPro" id="IPR050241">
    <property type="entry name" value="NAD-cap_RNA_hydrolase_NudC"/>
</dbReference>
<evidence type="ECO:0000256" key="6">
    <source>
        <dbReference type="ARBA" id="ARBA00023211"/>
    </source>
</evidence>
<dbReference type="GO" id="GO:0016787">
    <property type="term" value="F:hydrolase activity"/>
    <property type="evidence" value="ECO:0007669"/>
    <property type="project" value="UniProtKB-KW"/>
</dbReference>
<dbReference type="InterPro" id="IPR020084">
    <property type="entry name" value="NUDIX_hydrolase_CS"/>
</dbReference>
<dbReference type="PROSITE" id="PS00893">
    <property type="entry name" value="NUDIX_BOX"/>
    <property type="match status" value="1"/>
</dbReference>
<dbReference type="InterPro" id="IPR015375">
    <property type="entry name" value="NADH_PPase-like_N"/>
</dbReference>
<keyword evidence="5 8" id="KW-0520">NAD</keyword>
<feature type="binding site" evidence="8">
    <location>
        <position position="258"/>
    </location>
    <ligand>
        <name>substrate</name>
    </ligand>
</feature>
<dbReference type="InterPro" id="IPR015797">
    <property type="entry name" value="NUDIX_hydrolase-like_dom_sf"/>
</dbReference>
<comment type="caution">
    <text evidence="10">The sequence shown here is derived from an EMBL/GenBank/DDBJ whole genome shotgun (WGS) entry which is preliminary data.</text>
</comment>
<feature type="binding site" evidence="8">
    <location>
        <position position="174"/>
    </location>
    <ligand>
        <name>a divalent metal cation</name>
        <dbReference type="ChEBI" id="CHEBI:60240"/>
        <label>1</label>
    </ligand>
</feature>
<dbReference type="EC" id="3.6.1.22" evidence="8"/>
<feature type="binding site" evidence="8">
    <location>
        <position position="127"/>
    </location>
    <ligand>
        <name>substrate</name>
    </ligand>
</feature>
<dbReference type="Gene3D" id="3.90.79.20">
    <property type="match status" value="1"/>
</dbReference>
<dbReference type="InterPro" id="IPR020476">
    <property type="entry name" value="Nudix_hydrolase"/>
</dbReference>
<evidence type="ECO:0000256" key="1">
    <source>
        <dbReference type="ARBA" id="ARBA00009595"/>
    </source>
</evidence>
<feature type="binding site" evidence="8">
    <location>
        <position position="194"/>
    </location>
    <ligand>
        <name>a divalent metal cation</name>
        <dbReference type="ChEBI" id="CHEBI:60240"/>
        <label>3</label>
    </ligand>
</feature>
<feature type="binding site" evidence="8">
    <location>
        <position position="84"/>
    </location>
    <ligand>
        <name>substrate</name>
    </ligand>
</feature>
<organism evidence="10 11">
    <name type="scientific">Pontiella agarivorans</name>
    <dbReference type="NCBI Taxonomy" id="3038953"/>
    <lineage>
        <taxon>Bacteria</taxon>
        <taxon>Pseudomonadati</taxon>
        <taxon>Kiritimatiellota</taxon>
        <taxon>Kiritimatiellia</taxon>
        <taxon>Kiritimatiellales</taxon>
        <taxon>Pontiellaceae</taxon>
        <taxon>Pontiella</taxon>
    </lineage>
</organism>
<dbReference type="Pfam" id="PF09296">
    <property type="entry name" value="NUDIX-like"/>
    <property type="match status" value="1"/>
</dbReference>
<dbReference type="EC" id="3.6.1.-" evidence="8"/>
<keyword evidence="11" id="KW-1185">Reference proteome</keyword>
<protein>
    <recommendedName>
        <fullName evidence="8">NAD-capped RNA hydrolase NudC</fullName>
        <shortName evidence="8">DeNADding enzyme NudC</shortName>
        <ecNumber evidence="8">3.6.1.-</ecNumber>
    </recommendedName>
    <alternativeName>
        <fullName evidence="8">NADH pyrophosphatase</fullName>
        <ecNumber evidence="8">3.6.1.22</ecNumber>
    </alternativeName>
</protein>
<evidence type="ECO:0000256" key="5">
    <source>
        <dbReference type="ARBA" id="ARBA00023027"/>
    </source>
</evidence>
<keyword evidence="4 8" id="KW-0460">Magnesium</keyword>
<feature type="binding site" evidence="8">
    <location>
        <position position="190"/>
    </location>
    <ligand>
        <name>a divalent metal cation</name>
        <dbReference type="ChEBI" id="CHEBI:60240"/>
        <label>2</label>
    </ligand>
</feature>
<comment type="catalytic activity">
    <reaction evidence="8">
        <text>NADH + H2O = reduced beta-nicotinamide D-ribonucleotide + AMP + 2 H(+)</text>
        <dbReference type="Rhea" id="RHEA:48868"/>
        <dbReference type="ChEBI" id="CHEBI:15377"/>
        <dbReference type="ChEBI" id="CHEBI:15378"/>
        <dbReference type="ChEBI" id="CHEBI:57945"/>
        <dbReference type="ChEBI" id="CHEBI:90832"/>
        <dbReference type="ChEBI" id="CHEBI:456215"/>
        <dbReference type="EC" id="3.6.1.22"/>
    </reaction>
</comment>
<feature type="binding site" evidence="8">
    <location>
        <begin position="208"/>
        <end position="215"/>
    </location>
    <ligand>
        <name>substrate</name>
    </ligand>
</feature>
<dbReference type="PROSITE" id="PS51462">
    <property type="entry name" value="NUDIX"/>
    <property type="match status" value="1"/>
</dbReference>
<comment type="subunit">
    <text evidence="8">Homodimer.</text>
</comment>
<keyword evidence="8" id="KW-0862">Zinc</keyword>
<accession>A0ABU5N0G0</accession>
<comment type="catalytic activity">
    <reaction evidence="7">
        <text>a 5'-end NAD(+)-phospho-ribonucleoside in mRNA + H2O = a 5'-end phospho-adenosine-phospho-ribonucleoside in mRNA + beta-nicotinamide D-ribonucleotide + 2 H(+)</text>
        <dbReference type="Rhea" id="RHEA:60876"/>
        <dbReference type="Rhea" id="RHEA-COMP:15698"/>
        <dbReference type="Rhea" id="RHEA-COMP:15719"/>
        <dbReference type="ChEBI" id="CHEBI:14649"/>
        <dbReference type="ChEBI" id="CHEBI:15377"/>
        <dbReference type="ChEBI" id="CHEBI:15378"/>
        <dbReference type="ChEBI" id="CHEBI:144029"/>
        <dbReference type="ChEBI" id="CHEBI:144051"/>
    </reaction>
    <physiologicalReaction direction="left-to-right" evidence="7">
        <dbReference type="Rhea" id="RHEA:60877"/>
    </physiologicalReaction>
</comment>
<evidence type="ECO:0000313" key="11">
    <source>
        <dbReference type="Proteomes" id="UP001290861"/>
    </source>
</evidence>
<dbReference type="HAMAP" id="MF_00297">
    <property type="entry name" value="Nudix_NudC"/>
    <property type="match status" value="1"/>
</dbReference>
<feature type="short sequence motif" description="Nudix box" evidence="8">
    <location>
        <begin position="175"/>
        <end position="196"/>
    </location>
</feature>
<dbReference type="Pfam" id="PF00293">
    <property type="entry name" value="NUDIX"/>
    <property type="match status" value="1"/>
</dbReference>
<sequence>MLNWMNFYPAILPEETNPAAVRAFLFRNGKDILTDGASVPILNPDSPLLKNAVYLGRYGVEPCYTARLNESADVPKGYELSDIRSLHSQLETELYALIGYASQILTWRENHQFCSRCGTKAEPSEKERAMICPACGLQNYPRISPSMIVAVTRGDELLMARGHHFPEGLYSVVAGFVEPGESLEQCVAREVMEETGLEIKNIQYHSSQPWPFPHSLMVGFTADYAGGEIRIDPKEIEDAGWYTAENLPEKIPSKSTIARALIDDYLNRTGVTS</sequence>
<feature type="binding site" evidence="8">
    <location>
        <position position="140"/>
    </location>
    <ligand>
        <name>substrate</name>
    </ligand>
</feature>
<dbReference type="InterPro" id="IPR022925">
    <property type="entry name" value="RNA_Hydrolase_NudC"/>
</dbReference>
<dbReference type="EMBL" id="JARVCO010000012">
    <property type="protein sequence ID" value="MDZ8119925.1"/>
    <property type="molecule type" value="Genomic_DNA"/>
</dbReference>
<feature type="binding site" evidence="8">
    <location>
        <position position="135"/>
    </location>
    <ligand>
        <name>Zn(2+)</name>
        <dbReference type="ChEBI" id="CHEBI:29105"/>
    </ligand>
</feature>
<dbReference type="Proteomes" id="UP001290861">
    <property type="component" value="Unassembled WGS sequence"/>
</dbReference>
<evidence type="ECO:0000256" key="4">
    <source>
        <dbReference type="ARBA" id="ARBA00022842"/>
    </source>
</evidence>
<evidence type="ECO:0000256" key="3">
    <source>
        <dbReference type="ARBA" id="ARBA00022801"/>
    </source>
</evidence>
<feature type="binding site" evidence="8">
    <location>
        <position position="132"/>
    </location>
    <ligand>
        <name>Zn(2+)</name>
        <dbReference type="ChEBI" id="CHEBI:29105"/>
    </ligand>
</feature>
<feature type="binding site" evidence="8">
    <location>
        <position position="235"/>
    </location>
    <ligand>
        <name>a divalent metal cation</name>
        <dbReference type="ChEBI" id="CHEBI:60240"/>
        <label>1</label>
    </ligand>
</feature>
<feature type="binding site" evidence="8">
    <location>
        <position position="235"/>
    </location>
    <ligand>
        <name>a divalent metal cation</name>
        <dbReference type="ChEBI" id="CHEBI:60240"/>
        <label>3</label>
    </ligand>
</feature>
<dbReference type="PANTHER" id="PTHR42904:SF6">
    <property type="entry name" value="NAD-CAPPED RNA HYDROLASE NUDT12"/>
    <property type="match status" value="1"/>
</dbReference>
<comment type="cofactor">
    <cofactor evidence="8">
        <name>Zn(2+)</name>
        <dbReference type="ChEBI" id="CHEBI:29105"/>
    </cofactor>
    <text evidence="8">Binds 1 zinc ion per subunit.</text>
</comment>
<comment type="cofactor">
    <cofactor evidence="8">
        <name>Mg(2+)</name>
        <dbReference type="ChEBI" id="CHEBI:18420"/>
    </cofactor>
    <cofactor evidence="8">
        <name>Mn(2+)</name>
        <dbReference type="ChEBI" id="CHEBI:29035"/>
    </cofactor>
    <text evidence="8">Divalent metal cations. Mg(2+) or Mn(2+).</text>
</comment>
<feature type="domain" description="Nudix hydrolase" evidence="9">
    <location>
        <begin position="141"/>
        <end position="266"/>
    </location>
</feature>
<dbReference type="Pfam" id="PF09297">
    <property type="entry name" value="Zn_ribbon_NUD"/>
    <property type="match status" value="1"/>
</dbReference>
<dbReference type="NCBIfam" id="NF001299">
    <property type="entry name" value="PRK00241.1"/>
    <property type="match status" value="1"/>
</dbReference>
<dbReference type="InterPro" id="IPR049734">
    <property type="entry name" value="NudC-like_C"/>
</dbReference>
<evidence type="ECO:0000313" key="10">
    <source>
        <dbReference type="EMBL" id="MDZ8119925.1"/>
    </source>
</evidence>
<proteinExistence type="inferred from homology"/>
<feature type="binding site" evidence="8">
    <location>
        <position position="190"/>
    </location>
    <ligand>
        <name>a divalent metal cation</name>
        <dbReference type="ChEBI" id="CHEBI:60240"/>
        <label>3</label>
    </ligand>
</feature>
<dbReference type="SUPFAM" id="SSF55811">
    <property type="entry name" value="Nudix"/>
    <property type="match status" value="2"/>
</dbReference>
<dbReference type="CDD" id="cd03429">
    <property type="entry name" value="NUDIX_NADH_pyrophosphatase_Nudt13"/>
    <property type="match status" value="1"/>
</dbReference>
<keyword evidence="6 8" id="KW-0464">Manganese</keyword>
<name>A0ABU5N0G0_9BACT</name>
<dbReference type="InterPro" id="IPR015376">
    <property type="entry name" value="Znr_NADH_PPase"/>
</dbReference>
<evidence type="ECO:0000256" key="7">
    <source>
        <dbReference type="ARBA" id="ARBA00023679"/>
    </source>
</evidence>
<evidence type="ECO:0000259" key="9">
    <source>
        <dbReference type="PROSITE" id="PS51462"/>
    </source>
</evidence>
<feature type="binding site" evidence="8">
    <location>
        <position position="194"/>
    </location>
    <ligand>
        <name>a divalent metal cation</name>
        <dbReference type="ChEBI" id="CHEBI:60240"/>
        <label>1</label>
    </ligand>
</feature>
<comment type="catalytic activity">
    <reaction evidence="8">
        <text>NAD(+) + H2O = beta-nicotinamide D-ribonucleotide + AMP + 2 H(+)</text>
        <dbReference type="Rhea" id="RHEA:11800"/>
        <dbReference type="ChEBI" id="CHEBI:14649"/>
        <dbReference type="ChEBI" id="CHEBI:15377"/>
        <dbReference type="ChEBI" id="CHEBI:15378"/>
        <dbReference type="ChEBI" id="CHEBI:57540"/>
        <dbReference type="ChEBI" id="CHEBI:456215"/>
        <dbReference type="EC" id="3.6.1.22"/>
    </reaction>
</comment>
<reference evidence="10 11" key="1">
    <citation type="journal article" date="2024" name="Appl. Environ. Microbiol.">
        <title>Pontiella agarivorans sp. nov., a novel marine anaerobic bacterium capable of degrading macroalgal polysaccharides and fixing nitrogen.</title>
        <authorList>
            <person name="Liu N."/>
            <person name="Kivenson V."/>
            <person name="Peng X."/>
            <person name="Cui Z."/>
            <person name="Lankiewicz T.S."/>
            <person name="Gosselin K.M."/>
            <person name="English C.J."/>
            <person name="Blair E.M."/>
            <person name="O'Malley M.A."/>
            <person name="Valentine D.L."/>
        </authorList>
    </citation>
    <scope>NUCLEOTIDE SEQUENCE [LARGE SCALE GENOMIC DNA]</scope>
    <source>
        <strain evidence="10 11">NLcol2</strain>
    </source>
</reference>
<gene>
    <name evidence="8 10" type="primary">nudC</name>
    <name evidence="10" type="ORF">P9H32_14945</name>
</gene>
<keyword evidence="3 8" id="KW-0378">Hydrolase</keyword>
<feature type="binding site" evidence="8">
    <location>
        <position position="117"/>
    </location>
    <ligand>
        <name>Zn(2+)</name>
        <dbReference type="ChEBI" id="CHEBI:29105"/>
    </ligand>
</feature>
<keyword evidence="2 8" id="KW-0479">Metal-binding</keyword>
<dbReference type="PRINTS" id="PR00502">
    <property type="entry name" value="NUDIXFAMILY"/>
</dbReference>